<dbReference type="AlphaFoldDB" id="A0A844TQJ8"/>
<dbReference type="OrthoDB" id="8138231at2"/>
<dbReference type="EMBL" id="WQNE01000028">
    <property type="protein sequence ID" value="MVT76810.1"/>
    <property type="molecule type" value="Genomic_DNA"/>
</dbReference>
<dbReference type="Proteomes" id="UP000449969">
    <property type="component" value="Unassembled WGS sequence"/>
</dbReference>
<name>A0A844TQJ8_9BRAD</name>
<dbReference type="RefSeq" id="WP_157333667.1">
    <property type="nucleotide sequence ID" value="NZ_JANADL010000036.1"/>
</dbReference>
<gene>
    <name evidence="1" type="ORF">GPL20_27840</name>
</gene>
<evidence type="ECO:0000313" key="1">
    <source>
        <dbReference type="EMBL" id="MVT76810.1"/>
    </source>
</evidence>
<keyword evidence="2" id="KW-1185">Reference proteome</keyword>
<organism evidence="1 2">
    <name type="scientific">Bradyrhizobium cajani</name>
    <dbReference type="NCBI Taxonomy" id="1928661"/>
    <lineage>
        <taxon>Bacteria</taxon>
        <taxon>Pseudomonadati</taxon>
        <taxon>Pseudomonadota</taxon>
        <taxon>Alphaproteobacteria</taxon>
        <taxon>Hyphomicrobiales</taxon>
        <taxon>Nitrobacteraceae</taxon>
        <taxon>Bradyrhizobium</taxon>
    </lineage>
</organism>
<proteinExistence type="predicted"/>
<evidence type="ECO:0000313" key="2">
    <source>
        <dbReference type="Proteomes" id="UP000449969"/>
    </source>
</evidence>
<sequence>MRVGAAAFVQSELIALQILSSSSGGARSETSAGSSRAASASDGFAASGATGGASALLTYSASGALPDGGNAIAAIKAMAKSSIFQNAAQGHADDQVRALVRDGKLAELPALDEAQYASLSKSEQNIYGVVRTLQGLYDAMPKTIEQALSDRVKFVIDTYPESIARMQDQLSTVSPAEAELIKKNIVGYQDELKAAQEGRMQIHAVKDSSLVTATEEFSASGGEFGWSGRGVSVHADIPALQNAYGTKNVLPGDSPYFGTYVITW</sequence>
<accession>A0A844TQJ8</accession>
<comment type="caution">
    <text evidence="1">The sequence shown here is derived from an EMBL/GenBank/DDBJ whole genome shotgun (WGS) entry which is preliminary data.</text>
</comment>
<reference evidence="1 2" key="1">
    <citation type="submission" date="2019-12" db="EMBL/GenBank/DDBJ databases">
        <title>Draft genome sequences Bradyrhizobium cajani AMBPC1010, Bradyrhizobium pachyrhizi AMBPC1040 and Bradyrhizobium yuanmingense ALSPC3051, three plant growth promoting strains isolated from nodules of Cajanus cajan L. in Dominican Republic.</title>
        <authorList>
            <person name="Flores-Felix J.D."/>
            <person name="Araujo J."/>
            <person name="Diaz-Alcantara C."/>
            <person name="Gonzalez-Andres F."/>
            <person name="Velazquez E."/>
        </authorList>
    </citation>
    <scope>NUCLEOTIDE SEQUENCE [LARGE SCALE GENOMIC DNA]</scope>
    <source>
        <strain evidence="1 2">1010</strain>
    </source>
</reference>
<protein>
    <submittedName>
        <fullName evidence="1">Uncharacterized protein</fullName>
    </submittedName>
</protein>